<dbReference type="RefSeq" id="WP_209636379.1">
    <property type="nucleotide sequence ID" value="NZ_JAGINW010000001.1"/>
</dbReference>
<dbReference type="Gene3D" id="3.40.50.300">
    <property type="entry name" value="P-loop containing nucleotide triphosphate hydrolases"/>
    <property type="match status" value="1"/>
</dbReference>
<evidence type="ECO:0000256" key="4">
    <source>
        <dbReference type="SAM" id="MobiDB-lite"/>
    </source>
</evidence>
<evidence type="ECO:0000256" key="5">
    <source>
        <dbReference type="SAM" id="Phobius"/>
    </source>
</evidence>
<feature type="region of interest" description="Disordered" evidence="4">
    <location>
        <begin position="1"/>
        <end position="56"/>
    </location>
</feature>
<dbReference type="InterPro" id="IPR002543">
    <property type="entry name" value="FtsK_dom"/>
</dbReference>
<feature type="binding site" evidence="3">
    <location>
        <begin position="376"/>
        <end position="383"/>
    </location>
    <ligand>
        <name>ATP</name>
        <dbReference type="ChEBI" id="CHEBI:30616"/>
    </ligand>
</feature>
<evidence type="ECO:0000256" key="3">
    <source>
        <dbReference type="PROSITE-ProRule" id="PRU00289"/>
    </source>
</evidence>
<comment type="caution">
    <text evidence="7">The sequence shown here is derived from an EMBL/GenBank/DDBJ whole genome shotgun (WGS) entry which is preliminary data.</text>
</comment>
<name>A0ABS4TAM6_9PSEU</name>
<dbReference type="PANTHER" id="PTHR22683:SF41">
    <property type="entry name" value="DNA TRANSLOCASE FTSK"/>
    <property type="match status" value="1"/>
</dbReference>
<dbReference type="EMBL" id="JAGINW010000001">
    <property type="protein sequence ID" value="MBP2321483.1"/>
    <property type="molecule type" value="Genomic_DNA"/>
</dbReference>
<feature type="domain" description="FtsK" evidence="6">
    <location>
        <begin position="360"/>
        <end position="553"/>
    </location>
</feature>
<dbReference type="PANTHER" id="PTHR22683">
    <property type="entry name" value="SPORULATION PROTEIN RELATED"/>
    <property type="match status" value="1"/>
</dbReference>
<organism evidence="7 8">
    <name type="scientific">Kibdelosporangium banguiense</name>
    <dbReference type="NCBI Taxonomy" id="1365924"/>
    <lineage>
        <taxon>Bacteria</taxon>
        <taxon>Bacillati</taxon>
        <taxon>Actinomycetota</taxon>
        <taxon>Actinomycetes</taxon>
        <taxon>Pseudonocardiales</taxon>
        <taxon>Pseudonocardiaceae</taxon>
        <taxon>Kibdelosporangium</taxon>
    </lineage>
</organism>
<keyword evidence="2 3" id="KW-0067">ATP-binding</keyword>
<dbReference type="SUPFAM" id="SSF52540">
    <property type="entry name" value="P-loop containing nucleoside triphosphate hydrolases"/>
    <property type="match status" value="1"/>
</dbReference>
<proteinExistence type="predicted"/>
<keyword evidence="5" id="KW-0812">Transmembrane</keyword>
<gene>
    <name evidence="7" type="ORF">JOF56_001868</name>
</gene>
<keyword evidence="5" id="KW-0472">Membrane</keyword>
<keyword evidence="5" id="KW-1133">Transmembrane helix</keyword>
<sequence>MTTTTTAPVAPEPQDPFTGGKVLDFRPPIGPVTEPAPAEPGETVHEHEETTGEPVDLPVTEDRSLAARMNAARNGTRRPVFASWLTSSEEFVNTAKWAADHAAHTMAYHAVRCPLYAAKIAARSPRGLVRAVAVSANWAMDAEGRALRSDAVTKGDAELYLKLHNAKPRGRWWLVLLGLVILTAGALVLFGYAPMWAQFLGVSVVLGLLGWLGGNPDRPVVGGRAVVTSKAQKLTSDIVVRALSALGIAEVNKAVGKGGGGITFPSPITREGPGWRADVDLPYGVTVADILARRAQLASGLRRPLGCVWPEPAHDQHAGRLVLFVSDVDMAQAKPKAWALAKGGAADLFKAVPFGTDQRGRAVGIDLMYSNLLIGAMPGAGKTFALRVLLLAAALDPTAELRLFELKGSGDLSTLEPVAHHYASGPDDETIEQTVTSLREVYKDLERRAKTISKLPRAQCPENKVTPELSAKRSLGLFPLVVAIDECQELFSHAEYGKEAGELCTAIIKRGRALGVILLLATQRPDKNSLPTAVSANVGVRFCLRVMGQLENDMILGTSMYQNGVRASTFTPKDKGIGYLVGASDDPQIARSAYIDNPAAEKIVVRARALRERAGTLTGHAIGETQLAEDAARANVLDDVASVYQAGEDRLWSEVIVARLAEQRPDAYQGWTPNALAAALKPHGIAPKQIPLRDDTGTERNKRGYLLAAITEVILTTRRVSTESDDSPV</sequence>
<dbReference type="PROSITE" id="PS50901">
    <property type="entry name" value="FTSK"/>
    <property type="match status" value="1"/>
</dbReference>
<keyword evidence="8" id="KW-1185">Reference proteome</keyword>
<dbReference type="InterPro" id="IPR050206">
    <property type="entry name" value="FtsK/SpoIIIE/SftA"/>
</dbReference>
<evidence type="ECO:0000256" key="2">
    <source>
        <dbReference type="ARBA" id="ARBA00022840"/>
    </source>
</evidence>
<keyword evidence="1 3" id="KW-0547">Nucleotide-binding</keyword>
<protein>
    <submittedName>
        <fullName evidence="7">S-DNA-T family DNA segregation ATPase FtsK/SpoIIIE</fullName>
    </submittedName>
</protein>
<dbReference type="InterPro" id="IPR027417">
    <property type="entry name" value="P-loop_NTPase"/>
</dbReference>
<evidence type="ECO:0000256" key="1">
    <source>
        <dbReference type="ARBA" id="ARBA00022741"/>
    </source>
</evidence>
<evidence type="ECO:0000259" key="6">
    <source>
        <dbReference type="PROSITE" id="PS50901"/>
    </source>
</evidence>
<feature type="transmembrane region" description="Helical" evidence="5">
    <location>
        <begin position="172"/>
        <end position="190"/>
    </location>
</feature>
<dbReference type="Pfam" id="PF01580">
    <property type="entry name" value="FtsK_SpoIIIE"/>
    <property type="match status" value="1"/>
</dbReference>
<dbReference type="Proteomes" id="UP001519332">
    <property type="component" value="Unassembled WGS sequence"/>
</dbReference>
<accession>A0ABS4TAM6</accession>
<reference evidence="7 8" key="1">
    <citation type="submission" date="2021-03" db="EMBL/GenBank/DDBJ databases">
        <title>Sequencing the genomes of 1000 actinobacteria strains.</title>
        <authorList>
            <person name="Klenk H.-P."/>
        </authorList>
    </citation>
    <scope>NUCLEOTIDE SEQUENCE [LARGE SCALE GENOMIC DNA]</scope>
    <source>
        <strain evidence="7 8">DSM 46670</strain>
    </source>
</reference>
<evidence type="ECO:0000313" key="8">
    <source>
        <dbReference type="Proteomes" id="UP001519332"/>
    </source>
</evidence>
<evidence type="ECO:0000313" key="7">
    <source>
        <dbReference type="EMBL" id="MBP2321483.1"/>
    </source>
</evidence>